<organism evidence="1 2">
    <name type="scientific">Candidatus Mycoplasma haematohominis</name>
    <dbReference type="NCBI Taxonomy" id="1494318"/>
    <lineage>
        <taxon>Bacteria</taxon>
        <taxon>Bacillati</taxon>
        <taxon>Mycoplasmatota</taxon>
        <taxon>Mollicutes</taxon>
        <taxon>Mycoplasmataceae</taxon>
        <taxon>Mycoplasma</taxon>
    </lineage>
</organism>
<comment type="caution">
    <text evidence="1">The sequence shown here is derived from an EMBL/GenBank/DDBJ whole genome shotgun (WGS) entry which is preliminary data.</text>
</comment>
<protein>
    <submittedName>
        <fullName evidence="1">Uncharacterized protein</fullName>
    </submittedName>
</protein>
<dbReference type="Proteomes" id="UP000324831">
    <property type="component" value="Unassembled WGS sequence"/>
</dbReference>
<evidence type="ECO:0000313" key="1">
    <source>
        <dbReference type="EMBL" id="GCE63605.1"/>
    </source>
</evidence>
<evidence type="ECO:0000313" key="2">
    <source>
        <dbReference type="Proteomes" id="UP000324831"/>
    </source>
</evidence>
<name>A0A478FU27_9MOLU</name>
<reference evidence="1 2" key="1">
    <citation type="submission" date="2019-01" db="EMBL/GenBank/DDBJ databases">
        <title>Draft genome sequences of Candidatus Mycoplasma haemohominis SWG34-3 identified from a patient with pyrexia, anemia and liver dysfunction.</title>
        <authorList>
            <person name="Sekizuka T."/>
            <person name="Hattori N."/>
            <person name="Katano H."/>
            <person name="Takuma T."/>
            <person name="Ito T."/>
            <person name="Arai N."/>
            <person name="Yanai R."/>
            <person name="Ishii S."/>
            <person name="Miura Y."/>
            <person name="Tokunaga T."/>
            <person name="Watanabe H."/>
            <person name="Nomura N."/>
            <person name="Eguchi J."/>
            <person name="Arai T."/>
            <person name="Hasegawa H."/>
            <person name="Nakamaki T."/>
            <person name="Wakita T."/>
            <person name="Niki Y."/>
            <person name="Kuroda M."/>
        </authorList>
    </citation>
    <scope>NUCLEOTIDE SEQUENCE [LARGE SCALE GENOMIC DNA]</scope>
    <source>
        <strain evidence="1">SWG34-3</strain>
    </source>
</reference>
<dbReference type="AlphaFoldDB" id="A0A478FU27"/>
<sequence>MTEAAGFMPILTETKVTLVFSAILGNSALGVAGHELLKAYFWNQEEEREFETSDNLSIEKTKISRVRTATVTYNGSQKSFDPRIYNNKTKPKTINDRYSSKYIVYRNYYLNQYKSKLVGVFDDNKDWWEETYKKRKYILENQNFNKYVSIVGGYNSEQNWDLSGDVYASQFCDKSYISANYYQQHKDQFWLICSVDGINPDNEAESKIISTGTESEFPINDSNKKIFYLTLAQSKKTIKNNQISDSHKNKFIVHNYSQDWWEWSYKYRFEVDKLNEKSKFPLSDSFKNITKGWDSKVDEQNALNKVCKDFYENSGNSSQNEIDDAWRYCSDTGKKDT</sequence>
<proteinExistence type="predicted"/>
<accession>A0A478FU27</accession>
<dbReference type="EMBL" id="BIMN01000002">
    <property type="protein sequence ID" value="GCE63605.1"/>
    <property type="molecule type" value="Genomic_DNA"/>
</dbReference>
<gene>
    <name evidence="1" type="ORF">MHSWG343_06020</name>
</gene>